<reference evidence="7" key="1">
    <citation type="submission" date="2019-09" db="EMBL/GenBank/DDBJ databases">
        <title>Mumia zhuanghuii sp. nov. isolated from the intestinal contents of plateau pika (Ochotona curzoniae) in the Qinghai-Tibet plateau of China.</title>
        <authorList>
            <person name="Tian Z."/>
        </authorList>
    </citation>
    <scope>NUCLEOTIDE SEQUENCE [LARGE SCALE GENOMIC DNA]</scope>
    <source>
        <strain evidence="7">DSM 25564</strain>
    </source>
</reference>
<dbReference type="InterPro" id="IPR003961">
    <property type="entry name" value="FN3_dom"/>
</dbReference>
<dbReference type="Gene3D" id="3.90.182.10">
    <property type="entry name" value="Toxin - Anthrax Protective Antigen,domain 1"/>
    <property type="match status" value="1"/>
</dbReference>
<dbReference type="GO" id="GO:0016798">
    <property type="term" value="F:hydrolase activity, acting on glycosyl bonds"/>
    <property type="evidence" value="ECO:0007669"/>
    <property type="project" value="UniProtKB-KW"/>
</dbReference>
<keyword evidence="7" id="KW-1185">Reference proteome</keyword>
<dbReference type="SMART" id="SM00758">
    <property type="entry name" value="PA14"/>
    <property type="match status" value="1"/>
</dbReference>
<dbReference type="InterPro" id="IPR011658">
    <property type="entry name" value="PA14_dom"/>
</dbReference>
<dbReference type="RefSeq" id="WP_223878253.1">
    <property type="nucleotide sequence ID" value="NZ_VYRZ01000001.1"/>
</dbReference>
<dbReference type="InterPro" id="IPR036116">
    <property type="entry name" value="FN3_sf"/>
</dbReference>
<feature type="non-terminal residue" evidence="6">
    <location>
        <position position="997"/>
    </location>
</feature>
<evidence type="ECO:0000259" key="5">
    <source>
        <dbReference type="PROSITE" id="PS51820"/>
    </source>
</evidence>
<evidence type="ECO:0000256" key="3">
    <source>
        <dbReference type="SAM" id="SignalP"/>
    </source>
</evidence>
<dbReference type="Gene3D" id="2.60.120.430">
    <property type="entry name" value="Galactose-binding lectin"/>
    <property type="match status" value="1"/>
</dbReference>
<evidence type="ECO:0000256" key="2">
    <source>
        <dbReference type="ARBA" id="ARBA00023326"/>
    </source>
</evidence>
<dbReference type="AlphaFoldDB" id="A0A5J5ISW7"/>
<dbReference type="Pfam" id="PF07691">
    <property type="entry name" value="PA14"/>
    <property type="match status" value="1"/>
</dbReference>
<proteinExistence type="predicted"/>
<keyword evidence="1" id="KW-0378">Hydrolase</keyword>
<dbReference type="Gene3D" id="2.60.120.200">
    <property type="match status" value="1"/>
</dbReference>
<keyword evidence="3" id="KW-0732">Signal</keyword>
<dbReference type="SMART" id="SM00060">
    <property type="entry name" value="FN3"/>
    <property type="match status" value="3"/>
</dbReference>
<keyword evidence="2" id="KW-0624">Polysaccharide degradation</keyword>
<evidence type="ECO:0000313" key="6">
    <source>
        <dbReference type="EMBL" id="KAA9088938.1"/>
    </source>
</evidence>
<dbReference type="Pfam" id="PF25833">
    <property type="entry name" value="Fn3_SaeA_3rd"/>
    <property type="match status" value="1"/>
</dbReference>
<dbReference type="InterPro" id="IPR008979">
    <property type="entry name" value="Galactose-bd-like_sf"/>
</dbReference>
<evidence type="ECO:0008006" key="8">
    <source>
        <dbReference type="Google" id="ProtNLM"/>
    </source>
</evidence>
<feature type="domain" description="Fibronectin type-III" evidence="4">
    <location>
        <begin position="313"/>
        <end position="410"/>
    </location>
</feature>
<dbReference type="SUPFAM" id="SSF56988">
    <property type="entry name" value="Anthrax protective antigen"/>
    <property type="match status" value="1"/>
</dbReference>
<dbReference type="Gene3D" id="2.60.40.10">
    <property type="entry name" value="Immunoglobulins"/>
    <property type="match status" value="3"/>
</dbReference>
<keyword evidence="1" id="KW-0326">Glycosidase</keyword>
<dbReference type="EMBL" id="VYRZ01000001">
    <property type="protein sequence ID" value="KAA9088938.1"/>
    <property type="molecule type" value="Genomic_DNA"/>
</dbReference>
<dbReference type="Proteomes" id="UP000327039">
    <property type="component" value="Unassembled WGS sequence"/>
</dbReference>
<dbReference type="InterPro" id="IPR013783">
    <property type="entry name" value="Ig-like_fold"/>
</dbReference>
<evidence type="ECO:0000256" key="1">
    <source>
        <dbReference type="ARBA" id="ARBA00023295"/>
    </source>
</evidence>
<evidence type="ECO:0000313" key="7">
    <source>
        <dbReference type="Proteomes" id="UP000327039"/>
    </source>
</evidence>
<feature type="domain" description="Fibronectin type-III" evidence="4">
    <location>
        <begin position="693"/>
        <end position="790"/>
    </location>
</feature>
<comment type="caution">
    <text evidence="6">The sequence shown here is derived from an EMBL/GenBank/DDBJ whole genome shotgun (WGS) entry which is preliminary data.</text>
</comment>
<dbReference type="SUPFAM" id="SSF49265">
    <property type="entry name" value="Fibronectin type III"/>
    <property type="match status" value="2"/>
</dbReference>
<feature type="signal peptide" evidence="3">
    <location>
        <begin position="1"/>
        <end position="19"/>
    </location>
</feature>
<dbReference type="GO" id="GO:0000272">
    <property type="term" value="P:polysaccharide catabolic process"/>
    <property type="evidence" value="ECO:0007669"/>
    <property type="project" value="UniProtKB-KW"/>
</dbReference>
<dbReference type="InterPro" id="IPR037524">
    <property type="entry name" value="PA14/GLEYA"/>
</dbReference>
<sequence length="997" mass="102668">MTTALTLVLSGLAVMPAAAHEFTTPPLAQWPSPYSPLPTAQVVAANNTQLTFDGTTPGLHDGDGQDTGFTMVQPSTSEQSAAIDPGSLYQGYYLPQFLNVADGKLAINPTKGIAFLTMPANAANNDRWKNTQDNTLGLPVDSAGKKLVFTTTLSVPNNASDSAQGGIWFGPNDDNYVKLVVAATSATQRQIQISREVAGATNTNAGTVDQASVNNLTIPATTPVALTLTVDATTNTASASYKLGTGASVNVGSVPLPANFTNGDLVPTTFDTAQAQTNGFAGLFATRRNMTNETVAVPFVFDDFTVAEIDTVAPGAPVDITANATPNAVDVDWNAPADPDVAGYRVYRSATAPVALTAANLLTGSLLSDSKYTDERVFVGQTWNYAVQAVDAAGNASAQAATVSATVPVPTGDLVGSYDFTTAAGALAPGYTRDSGAPYSDAAGYGWVTADGDGPFDFSKNSRVRTELNGITDSRLTSLMHMQYGTASSTNPDLGVVAEQGVWERAVPNGRYSVVVAAGDTSNGNFDSSHTVVVEGVTAIDHFAGAAPVYFEQGIVEVEVTDGKLSIAAGTDPTTKNTKISFVQIFKLPTPALGTVPGLAAAFVDETDSVQVTWSAVAGATGYNVYRSTTSPVPTETPFNATPISGTSFTDADVDADTTYHYTVVAVSPDAPASAPAGEVSVSVPAEPVVVTPPAAPAGVSATADADSVTVGWSAADGATGYRVYRGTTPAISTTGTPLAELDAAARSFDDTTAAVGTTYHYVVVAVKDAAGTVAVSPASTVVSATVAEPVEPGTCEAWSGTYFAGKDLQGEPLATECLAELDRTLAGGDSPVPGVPASDYSARFTKTIDEGAGTYTFTFFHDDGVRILIDGERVFSSWSGSDGWSQKTVSVPLAAGPHEVMVEYFQAGGGAKLILDYEVTPAAECAASGWSGTYFAGKDLQGEPLATECLAELDRTLAGGDSPVPGVPASDYSARFTKTIDEGAGTYTFTFFHDDG</sequence>
<dbReference type="PROSITE" id="PS51820">
    <property type="entry name" value="PA14"/>
    <property type="match status" value="1"/>
</dbReference>
<keyword evidence="2" id="KW-0119">Carbohydrate metabolism</keyword>
<evidence type="ECO:0000259" key="4">
    <source>
        <dbReference type="PROSITE" id="PS50853"/>
    </source>
</evidence>
<dbReference type="PROSITE" id="PS50853">
    <property type="entry name" value="FN3"/>
    <property type="match status" value="3"/>
</dbReference>
<dbReference type="InterPro" id="IPR058692">
    <property type="entry name" value="Fn3_SaeA_2nd"/>
</dbReference>
<feature type="domain" description="PA14" evidence="5">
    <location>
        <begin position="794"/>
        <end position="939"/>
    </location>
</feature>
<gene>
    <name evidence="6" type="ORF">F6B42_00005</name>
</gene>
<dbReference type="CDD" id="cd00063">
    <property type="entry name" value="FN3"/>
    <property type="match status" value="1"/>
</dbReference>
<accession>A0A5J5ISW7</accession>
<organism evidence="6 7">
    <name type="scientific">Microbacterium radiodurans</name>
    <dbReference type="NCBI Taxonomy" id="661398"/>
    <lineage>
        <taxon>Bacteria</taxon>
        <taxon>Bacillati</taxon>
        <taxon>Actinomycetota</taxon>
        <taxon>Actinomycetes</taxon>
        <taxon>Micrococcales</taxon>
        <taxon>Microbacteriaceae</taxon>
        <taxon>Microbacterium</taxon>
    </lineage>
</organism>
<dbReference type="SUPFAM" id="SSF49785">
    <property type="entry name" value="Galactose-binding domain-like"/>
    <property type="match status" value="1"/>
</dbReference>
<feature type="domain" description="Fibronectin type-III" evidence="4">
    <location>
        <begin position="596"/>
        <end position="687"/>
    </location>
</feature>
<feature type="chain" id="PRO_5023810792" description="PA14 domain-containing protein" evidence="3">
    <location>
        <begin position="20"/>
        <end position="997"/>
    </location>
</feature>
<protein>
    <recommendedName>
        <fullName evidence="8">PA14 domain-containing protein</fullName>
    </recommendedName>
</protein>
<name>A0A5J5ISW7_9MICO</name>